<dbReference type="InterPro" id="IPR017045">
    <property type="entry name" value="Malt_Pase/Glycosyl_Hdrlase"/>
</dbReference>
<dbReference type="GO" id="GO:0016757">
    <property type="term" value="F:glycosyltransferase activity"/>
    <property type="evidence" value="ECO:0007669"/>
    <property type="project" value="UniProtKB-KW"/>
</dbReference>
<feature type="active site" description="Proton donor" evidence="4">
    <location>
        <position position="495"/>
    </location>
</feature>
<evidence type="ECO:0000313" key="10">
    <source>
        <dbReference type="Proteomes" id="UP000675747"/>
    </source>
</evidence>
<dbReference type="EMBL" id="JAGQFT010000186">
    <property type="protein sequence ID" value="MBR0563839.1"/>
    <property type="molecule type" value="Genomic_DNA"/>
</dbReference>
<dbReference type="GO" id="GO:0005975">
    <property type="term" value="P:carbohydrate metabolic process"/>
    <property type="evidence" value="ECO:0007669"/>
    <property type="project" value="InterPro"/>
</dbReference>
<dbReference type="SUPFAM" id="SSF48208">
    <property type="entry name" value="Six-hairpin glycosidases"/>
    <property type="match status" value="1"/>
</dbReference>
<dbReference type="InterPro" id="IPR011013">
    <property type="entry name" value="Gal_mutarotase_sf_dom"/>
</dbReference>
<sequence>MPQIPPPEPAASAPLELAFDRYEPADQRRRESLFALGNGMLLVRGSPAEGSGAAHYPGTYHAGAYARLRGEAAGEAIDIESLARLPDWTQVRLRIAGAERPLCAEHAQVRDYRQALDVRAGVVRRSLVLVDAEGRRTRLQETRLVSLAQVEIAALCLEVTPLDWSGELEVEVGMDAGVANTLVARDDGYDPRAFELLALEPHAGAQLAHLRTRGIGMEVAIVVRSLLDGGELPADAGRDGDLLRQCLRVPAGAGRGITIARTAAVVAASRGTATVVDAACAALRRAPDFGRLCSAHAAAWTRLWDQVRIDVDGALRCPIAIAQSHLLQTAPPRAHGCDAGVPARGWQEAYHGQIFWDATLSLRGLGLQAPEVVRGGLAYRHRRLDAARDAARAAGHAGAMFPWRSAHGGREVTPRFQRNPVNGRWMPDRTCLQRHVNAAIAYDAWHDVLATGDLAWLADEGAELLVEIARFWASIAEHDAADDRYDIRGVVGPDEYHTLHPVTRRAGVDNNSYTNVMAAWTLRRAGDALDMLAPPARAALARRIGLGADEPARWARIARRLRLVFLDDGVLAPFAGFDRLERMQIEAFERECGGQRIDHVLDARGGDINDFQVLKQADTAMLAYLLPEAELLELVADMGYGLTRAQLRATLRHDFERTLHDSSLSDLVYAGAFTRLDPALSARLFRQALHPDGKAGNHGTEKGLHLGAKGALLDILQRHYLGIRAERAGLCVEPAPPLDLGRVSVPVAYRGCRLRITYEDGDLEIAAAADNRSAVPLSCPGGRGPLAPGGVRRVASAAEPTVRAR</sequence>
<feature type="binding site" evidence="5">
    <location>
        <begin position="615"/>
        <end position="616"/>
    </location>
    <ligand>
        <name>substrate</name>
    </ligand>
</feature>
<reference evidence="9 10" key="1">
    <citation type="journal article" date="2021" name="Microbiol. Resour. Announc.">
        <title>Draft Genome Sequence of Coralloluteibacterium stylophorae LMG 29479T.</title>
        <authorList>
            <person name="Karlyshev A.V."/>
            <person name="Kudryashova E.B."/>
            <person name="Ariskina E.V."/>
            <person name="Conroy A.P."/>
            <person name="Abidueva E.Y."/>
        </authorList>
    </citation>
    <scope>NUCLEOTIDE SEQUENCE [LARGE SCALE GENOMIC DNA]</scope>
    <source>
        <strain evidence="9 10">LMG 29479</strain>
    </source>
</reference>
<dbReference type="AlphaFoldDB" id="A0A8J7VVR4"/>
<proteinExistence type="inferred from homology"/>
<dbReference type="InterPro" id="IPR008928">
    <property type="entry name" value="6-hairpin_glycosidase_sf"/>
</dbReference>
<gene>
    <name evidence="9" type="ORF">KB893_006720</name>
    <name evidence="8" type="ORF">KB893_15160</name>
</gene>
<evidence type="ECO:0000256" key="3">
    <source>
        <dbReference type="ARBA" id="ARBA00022679"/>
    </source>
</evidence>
<keyword evidence="8" id="KW-0378">Hydrolase</keyword>
<evidence type="ECO:0000259" key="7">
    <source>
        <dbReference type="Pfam" id="PF03636"/>
    </source>
</evidence>
<dbReference type="RefSeq" id="WP_211927730.1">
    <property type="nucleotide sequence ID" value="NZ_JAGQFT020000003.1"/>
</dbReference>
<dbReference type="InterPro" id="IPR005196">
    <property type="entry name" value="Glyco_hydro_65_N"/>
</dbReference>
<feature type="domain" description="Glycoside hydrolase family 65 N-terminal" evidence="7">
    <location>
        <begin position="20"/>
        <end position="266"/>
    </location>
</feature>
<accession>A0A8J7VVR4</accession>
<evidence type="ECO:0000256" key="2">
    <source>
        <dbReference type="ARBA" id="ARBA00022676"/>
    </source>
</evidence>
<keyword evidence="10" id="KW-1185">Reference proteome</keyword>
<feature type="domain" description="Glycoside hydrolase family 65 central catalytic" evidence="6">
    <location>
        <begin position="325"/>
        <end position="712"/>
    </location>
</feature>
<dbReference type="Pfam" id="PF03636">
    <property type="entry name" value="Glyco_hydro_65N"/>
    <property type="match status" value="1"/>
</dbReference>
<evidence type="ECO:0000313" key="8">
    <source>
        <dbReference type="EMBL" id="MBR0563839.1"/>
    </source>
</evidence>
<dbReference type="InterPro" id="IPR037018">
    <property type="entry name" value="GH65_N"/>
</dbReference>
<organism evidence="8">
    <name type="scientific">Coralloluteibacterium stylophorae</name>
    <dbReference type="NCBI Taxonomy" id="1776034"/>
    <lineage>
        <taxon>Bacteria</taxon>
        <taxon>Pseudomonadati</taxon>
        <taxon>Pseudomonadota</taxon>
        <taxon>Gammaproteobacteria</taxon>
        <taxon>Lysobacterales</taxon>
        <taxon>Lysobacteraceae</taxon>
        <taxon>Coralloluteibacterium</taxon>
    </lineage>
</organism>
<dbReference type="Gene3D" id="1.50.10.10">
    <property type="match status" value="1"/>
</dbReference>
<evidence type="ECO:0000256" key="4">
    <source>
        <dbReference type="PIRSR" id="PIRSR036289-50"/>
    </source>
</evidence>
<dbReference type="InterPro" id="IPR005195">
    <property type="entry name" value="Glyco_hydro_65_M"/>
</dbReference>
<keyword evidence="3" id="KW-0808">Transferase</keyword>
<dbReference type="EMBL" id="JAGQFT020000003">
    <property type="protein sequence ID" value="MBS7456824.1"/>
    <property type="molecule type" value="Genomic_DNA"/>
</dbReference>
<dbReference type="PANTHER" id="PTHR11051:SF8">
    <property type="entry name" value="PROTEIN-GLUCOSYLGALACTOSYLHYDROXYLYSINE GLUCOSIDASE"/>
    <property type="match status" value="1"/>
</dbReference>
<evidence type="ECO:0000313" key="9">
    <source>
        <dbReference type="EMBL" id="MBS7456824.1"/>
    </source>
</evidence>
<evidence type="ECO:0000256" key="1">
    <source>
        <dbReference type="ARBA" id="ARBA00006768"/>
    </source>
</evidence>
<feature type="binding site" evidence="5">
    <location>
        <begin position="356"/>
        <end position="357"/>
    </location>
    <ligand>
        <name>substrate</name>
    </ligand>
</feature>
<dbReference type="PANTHER" id="PTHR11051">
    <property type="entry name" value="GLYCOSYL HYDROLASE-RELATED"/>
    <property type="match status" value="1"/>
</dbReference>
<dbReference type="InterPro" id="IPR012341">
    <property type="entry name" value="6hp_glycosidase-like_sf"/>
</dbReference>
<evidence type="ECO:0000256" key="5">
    <source>
        <dbReference type="PIRSR" id="PIRSR036289-51"/>
    </source>
</evidence>
<name>A0A8J7VVR4_9GAMM</name>
<keyword evidence="2" id="KW-0328">Glycosyltransferase</keyword>
<dbReference type="PIRSF" id="PIRSF036289">
    <property type="entry name" value="Glycosyl_hydrolase_malt_phosph"/>
    <property type="match status" value="1"/>
</dbReference>
<reference evidence="8" key="2">
    <citation type="submission" date="2021-04" db="EMBL/GenBank/DDBJ databases">
        <authorList>
            <person name="Karlyshev A.V."/>
        </authorList>
    </citation>
    <scope>NUCLEOTIDE SEQUENCE</scope>
    <source>
        <strain evidence="8">LMG 29479</strain>
    </source>
</reference>
<dbReference type="GO" id="GO:0030246">
    <property type="term" value="F:carbohydrate binding"/>
    <property type="evidence" value="ECO:0007669"/>
    <property type="project" value="InterPro"/>
</dbReference>
<dbReference type="GO" id="GO:0004553">
    <property type="term" value="F:hydrolase activity, hydrolyzing O-glycosyl compounds"/>
    <property type="evidence" value="ECO:0007669"/>
    <property type="project" value="TreeGrafter"/>
</dbReference>
<evidence type="ECO:0000259" key="6">
    <source>
        <dbReference type="Pfam" id="PF03632"/>
    </source>
</evidence>
<dbReference type="SUPFAM" id="SSF74650">
    <property type="entry name" value="Galactose mutarotase-like"/>
    <property type="match status" value="1"/>
</dbReference>
<comment type="similarity">
    <text evidence="1">Belongs to the glycosyl hydrolase 65 family.</text>
</comment>
<dbReference type="Pfam" id="PF03632">
    <property type="entry name" value="Glyco_hydro_65m"/>
    <property type="match status" value="1"/>
</dbReference>
<dbReference type="Proteomes" id="UP000675747">
    <property type="component" value="Unassembled WGS sequence"/>
</dbReference>
<protein>
    <submittedName>
        <fullName evidence="8">Glycoside hydrolase family 65 protein</fullName>
    </submittedName>
</protein>
<dbReference type="Gene3D" id="2.70.98.40">
    <property type="entry name" value="Glycoside hydrolase, family 65, N-terminal domain"/>
    <property type="match status" value="1"/>
</dbReference>
<comment type="caution">
    <text evidence="8">The sequence shown here is derived from an EMBL/GenBank/DDBJ whole genome shotgun (WGS) entry which is preliminary data.</text>
</comment>